<gene>
    <name evidence="13" type="ORF">STAS_17450</name>
</gene>
<evidence type="ECO:0000256" key="4">
    <source>
        <dbReference type="ARBA" id="ARBA00022729"/>
    </source>
</evidence>
<dbReference type="FunFam" id="3.40.390.10:FF:000018">
    <property type="entry name" value="Metalloendoproteinase 1"/>
    <property type="match status" value="1"/>
</dbReference>
<evidence type="ECO:0000256" key="5">
    <source>
        <dbReference type="ARBA" id="ARBA00022801"/>
    </source>
</evidence>
<keyword evidence="10" id="KW-0106">Calcium</keyword>
<evidence type="ECO:0000256" key="6">
    <source>
        <dbReference type="ARBA" id="ARBA00022833"/>
    </source>
</evidence>
<dbReference type="Proteomes" id="UP000325081">
    <property type="component" value="Unassembled WGS sequence"/>
</dbReference>
<keyword evidence="6" id="KW-0862">Zinc</keyword>
<keyword evidence="2" id="KW-0645">Protease</keyword>
<dbReference type="Pfam" id="PF01471">
    <property type="entry name" value="PG_binding_1"/>
    <property type="match status" value="2"/>
</dbReference>
<evidence type="ECO:0000313" key="13">
    <source>
        <dbReference type="EMBL" id="GER40762.1"/>
    </source>
</evidence>
<evidence type="ECO:0000256" key="10">
    <source>
        <dbReference type="PIRSR" id="PIRSR621190-2"/>
    </source>
</evidence>
<keyword evidence="7" id="KW-0482">Metalloprotease</keyword>
<keyword evidence="9" id="KW-0325">Glycoprotein</keyword>
<keyword evidence="5" id="KW-0378">Hydrolase</keyword>
<dbReference type="PANTHER" id="PTHR10201:SF213">
    <property type="entry name" value="METALLOENDOPROTEINASE 2-MMP-LIKE"/>
    <property type="match status" value="1"/>
</dbReference>
<dbReference type="AlphaFoldDB" id="A0A5A7Q769"/>
<dbReference type="OrthoDB" id="907195at2759"/>
<dbReference type="SUPFAM" id="SSF55486">
    <property type="entry name" value="Metalloproteases ('zincins'), catalytic domain"/>
    <property type="match status" value="2"/>
</dbReference>
<name>A0A5A7Q769_STRAF</name>
<accession>A0A5A7Q769</accession>
<dbReference type="InterPro" id="IPR021190">
    <property type="entry name" value="Pept_M10A"/>
</dbReference>
<sequence length="683" mass="76726">MQLRSFLSLELERWLKFLICERDDRLKFLREGWSNFEEGFFREEMLIIFNSFDLVSQHKTLISVNLIDNMIGTHKGGSVKGISELKKYLSSLGYIAKTSTTSLHDDDDFFDEKFELAIKLYQRFFKLQVNGILDANTISKLKKPRCGVAVFFSDQVKILSNDTFTRSKYTFFPGQPKWPPNKRNLTYSFPQGARADLKRAILDACILWANASPFMFMYIEDYKNADIKISFRVQDHEDGNLFDGPKGILAHAFPPSDGRLHYDRDETWANSVVPGAFALRSIGLHELGHVLGLGHSTDGSAIMWPTPKYSHTISYTLLLLLFLLNSLPVCPQPDNRRHVDLLHDLIGTRKGETAPGLSRLKQYLSRLGYIADTTNNNTFDDSLELALSKYQAYFNLNVNGLLDRPTAQKLSQTRCGVPDHGLKPAQISKYAYLPSKWPDGKRHLTYSFPPNERKDVNRPIGAALGMWARVAPFTFEYVADYDKADVKISFQYRDHGDGSPFDGAGGILAHAFNPTDGRLHYDSDEAWVDGVVKGAFDMQTVGLHELGHVLGLAHSNAPGSIMYPYIGSGTRAGLSEDDVDGIRSFLAADNSPPAAEDPPPQFSSSPVAATRVQAILEFQTILKKKVRIYISLRDLGDEGQIQWPDLRPYRERIILTASFEAKKAKPSNLVISKEMASSRTSSD</sequence>
<dbReference type="GO" id="GO:0006508">
    <property type="term" value="P:proteolysis"/>
    <property type="evidence" value="ECO:0007669"/>
    <property type="project" value="UniProtKB-KW"/>
</dbReference>
<protein>
    <submittedName>
        <fullName evidence="13">Matrix metalloproteinase</fullName>
    </submittedName>
</protein>
<feature type="modified residue" description="Phosphotyrosine; by PKDCC" evidence="11">
    <location>
        <position position="309"/>
    </location>
</feature>
<dbReference type="InterPro" id="IPR036365">
    <property type="entry name" value="PGBD-like_sf"/>
</dbReference>
<dbReference type="CDD" id="cd04278">
    <property type="entry name" value="ZnMc_MMP"/>
    <property type="match status" value="1"/>
</dbReference>
<keyword evidence="4" id="KW-0732">Signal</keyword>
<evidence type="ECO:0000256" key="7">
    <source>
        <dbReference type="ARBA" id="ARBA00023049"/>
    </source>
</evidence>
<feature type="domain" description="Peptidase metallopeptidase" evidence="12">
    <location>
        <begin position="174"/>
        <end position="326"/>
    </location>
</feature>
<evidence type="ECO:0000256" key="2">
    <source>
        <dbReference type="ARBA" id="ARBA00022670"/>
    </source>
</evidence>
<evidence type="ECO:0000256" key="3">
    <source>
        <dbReference type="ARBA" id="ARBA00022723"/>
    </source>
</evidence>
<reference evidence="14" key="1">
    <citation type="journal article" date="2019" name="Curr. Biol.">
        <title>Genome Sequence of Striga asiatica Provides Insight into the Evolution of Plant Parasitism.</title>
        <authorList>
            <person name="Yoshida S."/>
            <person name="Kim S."/>
            <person name="Wafula E.K."/>
            <person name="Tanskanen J."/>
            <person name="Kim Y.M."/>
            <person name="Honaas L."/>
            <person name="Yang Z."/>
            <person name="Spallek T."/>
            <person name="Conn C.E."/>
            <person name="Ichihashi Y."/>
            <person name="Cheong K."/>
            <person name="Cui S."/>
            <person name="Der J.P."/>
            <person name="Gundlach H."/>
            <person name="Jiao Y."/>
            <person name="Hori C."/>
            <person name="Ishida J.K."/>
            <person name="Kasahara H."/>
            <person name="Kiba T."/>
            <person name="Kim M.S."/>
            <person name="Koo N."/>
            <person name="Laohavisit A."/>
            <person name="Lee Y.H."/>
            <person name="Lumba S."/>
            <person name="McCourt P."/>
            <person name="Mortimer J.C."/>
            <person name="Mutuku J.M."/>
            <person name="Nomura T."/>
            <person name="Sasaki-Sekimoto Y."/>
            <person name="Seto Y."/>
            <person name="Wang Y."/>
            <person name="Wakatake T."/>
            <person name="Sakakibara H."/>
            <person name="Demura T."/>
            <person name="Yamaguchi S."/>
            <person name="Yoneyama K."/>
            <person name="Manabe R.I."/>
            <person name="Nelson D.C."/>
            <person name="Schulman A.H."/>
            <person name="Timko M.P."/>
            <person name="dePamphilis C.W."/>
            <person name="Choi D."/>
            <person name="Shirasu K."/>
        </authorList>
    </citation>
    <scope>NUCLEOTIDE SEQUENCE [LARGE SCALE GENOMIC DNA]</scope>
    <source>
        <strain evidence="14">cv. UVA1</strain>
    </source>
</reference>
<keyword evidence="8" id="KW-0865">Zymogen</keyword>
<evidence type="ECO:0000256" key="1">
    <source>
        <dbReference type="ARBA" id="ARBA00009614"/>
    </source>
</evidence>
<dbReference type="GO" id="GO:0004222">
    <property type="term" value="F:metalloendopeptidase activity"/>
    <property type="evidence" value="ECO:0007669"/>
    <property type="project" value="InterPro"/>
</dbReference>
<comment type="similarity">
    <text evidence="1">Belongs to the peptidase M10A family. Matrix metalloproteinases (MMPs) subfamily.</text>
</comment>
<dbReference type="SUPFAM" id="SSF47090">
    <property type="entry name" value="PGBD-like"/>
    <property type="match status" value="2"/>
</dbReference>
<dbReference type="InterPro" id="IPR006026">
    <property type="entry name" value="Peptidase_Metallo"/>
</dbReference>
<dbReference type="SMART" id="SM00235">
    <property type="entry name" value="ZnMc"/>
    <property type="match status" value="2"/>
</dbReference>
<dbReference type="EMBL" id="BKCP01005960">
    <property type="protein sequence ID" value="GER40762.1"/>
    <property type="molecule type" value="Genomic_DNA"/>
</dbReference>
<dbReference type="GO" id="GO:0008270">
    <property type="term" value="F:zinc ion binding"/>
    <property type="evidence" value="ECO:0007669"/>
    <property type="project" value="InterPro"/>
</dbReference>
<dbReference type="GO" id="GO:0030574">
    <property type="term" value="P:collagen catabolic process"/>
    <property type="evidence" value="ECO:0007669"/>
    <property type="project" value="TreeGrafter"/>
</dbReference>
<feature type="binding site" evidence="10">
    <location>
        <position position="326"/>
    </location>
    <ligand>
        <name>Ca(2+)</name>
        <dbReference type="ChEBI" id="CHEBI:29108"/>
        <label>4</label>
    </ligand>
</feature>
<dbReference type="PANTHER" id="PTHR10201">
    <property type="entry name" value="MATRIX METALLOPROTEINASE"/>
    <property type="match status" value="1"/>
</dbReference>
<dbReference type="InterPro" id="IPR024079">
    <property type="entry name" value="MetalloPept_cat_dom_sf"/>
</dbReference>
<comment type="cofactor">
    <cofactor evidence="10">
        <name>Ca(2+)</name>
        <dbReference type="ChEBI" id="CHEBI:29108"/>
    </cofactor>
    <text evidence="10">Can bind about 5 Ca(2+) ions per subunit.</text>
</comment>
<dbReference type="PRINTS" id="PR00138">
    <property type="entry name" value="MATRIXIN"/>
</dbReference>
<evidence type="ECO:0000256" key="11">
    <source>
        <dbReference type="PIRSR" id="PIRSR621190-4"/>
    </source>
</evidence>
<dbReference type="Pfam" id="PF00413">
    <property type="entry name" value="Peptidase_M10"/>
    <property type="match status" value="2"/>
</dbReference>
<evidence type="ECO:0000256" key="8">
    <source>
        <dbReference type="ARBA" id="ARBA00023145"/>
    </source>
</evidence>
<dbReference type="InterPro" id="IPR001818">
    <property type="entry name" value="Pept_M10_metallopeptidase"/>
</dbReference>
<keyword evidence="14" id="KW-1185">Reference proteome</keyword>
<organism evidence="13 14">
    <name type="scientific">Striga asiatica</name>
    <name type="common">Asiatic witchweed</name>
    <name type="synonym">Buchnera asiatica</name>
    <dbReference type="NCBI Taxonomy" id="4170"/>
    <lineage>
        <taxon>Eukaryota</taxon>
        <taxon>Viridiplantae</taxon>
        <taxon>Streptophyta</taxon>
        <taxon>Embryophyta</taxon>
        <taxon>Tracheophyta</taxon>
        <taxon>Spermatophyta</taxon>
        <taxon>Magnoliopsida</taxon>
        <taxon>eudicotyledons</taxon>
        <taxon>Gunneridae</taxon>
        <taxon>Pentapetalae</taxon>
        <taxon>asterids</taxon>
        <taxon>lamiids</taxon>
        <taxon>Lamiales</taxon>
        <taxon>Orobanchaceae</taxon>
        <taxon>Buchnereae</taxon>
        <taxon>Striga</taxon>
    </lineage>
</organism>
<proteinExistence type="inferred from homology"/>
<feature type="domain" description="Peptidase metallopeptidase" evidence="12">
    <location>
        <begin position="433"/>
        <end position="588"/>
    </location>
</feature>
<dbReference type="GO" id="GO:0031012">
    <property type="term" value="C:extracellular matrix"/>
    <property type="evidence" value="ECO:0007669"/>
    <property type="project" value="InterPro"/>
</dbReference>
<comment type="caution">
    <text evidence="13">The sequence shown here is derived from an EMBL/GenBank/DDBJ whole genome shotgun (WGS) entry which is preliminary data.</text>
</comment>
<evidence type="ECO:0000259" key="12">
    <source>
        <dbReference type="SMART" id="SM00235"/>
    </source>
</evidence>
<evidence type="ECO:0000313" key="14">
    <source>
        <dbReference type="Proteomes" id="UP000325081"/>
    </source>
</evidence>
<dbReference type="Gene3D" id="3.40.390.10">
    <property type="entry name" value="Collagenase (Catalytic Domain)"/>
    <property type="match status" value="2"/>
</dbReference>
<keyword evidence="3 10" id="KW-0479">Metal-binding</keyword>
<dbReference type="GO" id="GO:0030198">
    <property type="term" value="P:extracellular matrix organization"/>
    <property type="evidence" value="ECO:0007669"/>
    <property type="project" value="TreeGrafter"/>
</dbReference>
<dbReference type="InterPro" id="IPR033739">
    <property type="entry name" value="M10A_MMP"/>
</dbReference>
<dbReference type="InterPro" id="IPR002477">
    <property type="entry name" value="Peptidoglycan-bd-like"/>
</dbReference>
<evidence type="ECO:0000256" key="9">
    <source>
        <dbReference type="ARBA" id="ARBA00023180"/>
    </source>
</evidence>